<dbReference type="GO" id="GO:0005524">
    <property type="term" value="F:ATP binding"/>
    <property type="evidence" value="ECO:0007669"/>
    <property type="project" value="UniProtKB-UniRule"/>
</dbReference>
<keyword evidence="17 18" id="KW-0131">Cell cycle</keyword>
<evidence type="ECO:0000256" key="1">
    <source>
        <dbReference type="ARBA" id="ARBA00002734"/>
    </source>
</evidence>
<dbReference type="PANTHER" id="PTHR43692:SF1">
    <property type="entry name" value="UDP-N-ACETYLMURAMOYLALANINE--D-GLUTAMATE LIGASE"/>
    <property type="match status" value="1"/>
</dbReference>
<evidence type="ECO:0000256" key="13">
    <source>
        <dbReference type="ARBA" id="ARBA00023316"/>
    </source>
</evidence>
<keyword evidence="17 18" id="KW-0132">Cell division</keyword>
<dbReference type="HAMAP" id="MF_00639">
    <property type="entry name" value="MurD"/>
    <property type="match status" value="1"/>
</dbReference>
<dbReference type="SUPFAM" id="SSF51984">
    <property type="entry name" value="MurCD N-terminal domain"/>
    <property type="match status" value="1"/>
</dbReference>
<comment type="similarity">
    <text evidence="4 17">Belongs to the MurCDEF family.</text>
</comment>
<dbReference type="EC" id="6.3.2.9" evidence="5 17"/>
<dbReference type="UniPathway" id="UPA00219"/>
<dbReference type="InterPro" id="IPR013221">
    <property type="entry name" value="Mur_ligase_cen"/>
</dbReference>
<dbReference type="InterPro" id="IPR036615">
    <property type="entry name" value="Mur_ligase_C_dom_sf"/>
</dbReference>
<evidence type="ECO:0000256" key="6">
    <source>
        <dbReference type="ARBA" id="ARBA00015655"/>
    </source>
</evidence>
<evidence type="ECO:0000256" key="15">
    <source>
        <dbReference type="ARBA" id="ARBA00032324"/>
    </source>
</evidence>
<dbReference type="RefSeq" id="WP_212506987.1">
    <property type="nucleotide sequence ID" value="NZ_CP060696.1"/>
</dbReference>
<dbReference type="InterPro" id="IPR036565">
    <property type="entry name" value="Mur-like_cat_sf"/>
</dbReference>
<comment type="pathway">
    <text evidence="3 17 18">Cell wall biogenesis; peptidoglycan biosynthesis.</text>
</comment>
<keyword evidence="9 17" id="KW-0547">Nucleotide-binding</keyword>
<evidence type="ECO:0000256" key="4">
    <source>
        <dbReference type="ARBA" id="ARBA00010416"/>
    </source>
</evidence>
<evidence type="ECO:0000256" key="9">
    <source>
        <dbReference type="ARBA" id="ARBA00022741"/>
    </source>
</evidence>
<keyword evidence="13 17" id="KW-0961">Cell wall biogenesis/degradation</keyword>
<dbReference type="KEGG" id="caml:H6X83_13590"/>
<evidence type="ECO:0000256" key="16">
    <source>
        <dbReference type="ARBA" id="ARBA00047632"/>
    </source>
</evidence>
<dbReference type="EMBL" id="CP060696">
    <property type="protein sequence ID" value="QNO17922.1"/>
    <property type="molecule type" value="Genomic_DNA"/>
</dbReference>
<evidence type="ECO:0000256" key="14">
    <source>
        <dbReference type="ARBA" id="ARBA00030398"/>
    </source>
</evidence>
<accession>A0A7G9WGW0</accession>
<evidence type="ECO:0000313" key="22">
    <source>
        <dbReference type="Proteomes" id="UP000516046"/>
    </source>
</evidence>
<evidence type="ECO:0000256" key="3">
    <source>
        <dbReference type="ARBA" id="ARBA00004752"/>
    </source>
</evidence>
<feature type="domain" description="Mur ligase C-terminal" evidence="19">
    <location>
        <begin position="318"/>
        <end position="438"/>
    </location>
</feature>
<evidence type="ECO:0000256" key="11">
    <source>
        <dbReference type="ARBA" id="ARBA00022960"/>
    </source>
</evidence>
<comment type="catalytic activity">
    <reaction evidence="16 17 18">
        <text>UDP-N-acetyl-alpha-D-muramoyl-L-alanine + D-glutamate + ATP = UDP-N-acetyl-alpha-D-muramoyl-L-alanyl-D-glutamate + ADP + phosphate + H(+)</text>
        <dbReference type="Rhea" id="RHEA:16429"/>
        <dbReference type="ChEBI" id="CHEBI:15378"/>
        <dbReference type="ChEBI" id="CHEBI:29986"/>
        <dbReference type="ChEBI" id="CHEBI:30616"/>
        <dbReference type="ChEBI" id="CHEBI:43474"/>
        <dbReference type="ChEBI" id="CHEBI:83898"/>
        <dbReference type="ChEBI" id="CHEBI:83900"/>
        <dbReference type="ChEBI" id="CHEBI:456216"/>
        <dbReference type="EC" id="6.3.2.9"/>
    </reaction>
</comment>
<evidence type="ECO:0000259" key="19">
    <source>
        <dbReference type="Pfam" id="PF02875"/>
    </source>
</evidence>
<dbReference type="SUPFAM" id="SSF53244">
    <property type="entry name" value="MurD-like peptide ligases, peptide-binding domain"/>
    <property type="match status" value="1"/>
</dbReference>
<dbReference type="PANTHER" id="PTHR43692">
    <property type="entry name" value="UDP-N-ACETYLMURAMOYLALANINE--D-GLUTAMATE LIGASE"/>
    <property type="match status" value="1"/>
</dbReference>
<keyword evidence="7 17" id="KW-0963">Cytoplasm</keyword>
<gene>
    <name evidence="17" type="primary">murD</name>
    <name evidence="21" type="ORF">H6X83_13590</name>
</gene>
<dbReference type="GO" id="GO:0009252">
    <property type="term" value="P:peptidoglycan biosynthetic process"/>
    <property type="evidence" value="ECO:0007669"/>
    <property type="project" value="UniProtKB-UniRule"/>
</dbReference>
<evidence type="ECO:0000256" key="5">
    <source>
        <dbReference type="ARBA" id="ARBA00012212"/>
    </source>
</evidence>
<feature type="domain" description="Mur ligase central" evidence="20">
    <location>
        <begin position="119"/>
        <end position="297"/>
    </location>
</feature>
<dbReference type="AlphaFoldDB" id="A0A7G9WGW0"/>
<organism evidence="21 22">
    <name type="scientific">Caproicibacterium amylolyticum</name>
    <dbReference type="NCBI Taxonomy" id="2766537"/>
    <lineage>
        <taxon>Bacteria</taxon>
        <taxon>Bacillati</taxon>
        <taxon>Bacillota</taxon>
        <taxon>Clostridia</taxon>
        <taxon>Eubacteriales</taxon>
        <taxon>Oscillospiraceae</taxon>
        <taxon>Caproicibacterium</taxon>
    </lineage>
</organism>
<evidence type="ECO:0000256" key="8">
    <source>
        <dbReference type="ARBA" id="ARBA00022598"/>
    </source>
</evidence>
<comment type="subcellular location">
    <subcellularLocation>
        <location evidence="2 17 18">Cytoplasm</location>
    </subcellularLocation>
</comment>
<dbReference type="GO" id="GO:0071555">
    <property type="term" value="P:cell wall organization"/>
    <property type="evidence" value="ECO:0007669"/>
    <property type="project" value="UniProtKB-KW"/>
</dbReference>
<evidence type="ECO:0000313" key="21">
    <source>
        <dbReference type="EMBL" id="QNO17922.1"/>
    </source>
</evidence>
<proteinExistence type="inferred from homology"/>
<evidence type="ECO:0000259" key="20">
    <source>
        <dbReference type="Pfam" id="PF08245"/>
    </source>
</evidence>
<evidence type="ECO:0000256" key="2">
    <source>
        <dbReference type="ARBA" id="ARBA00004496"/>
    </source>
</evidence>
<dbReference type="InterPro" id="IPR004101">
    <property type="entry name" value="Mur_ligase_C"/>
</dbReference>
<dbReference type="InterPro" id="IPR005762">
    <property type="entry name" value="MurD"/>
</dbReference>
<dbReference type="Gene3D" id="3.90.190.20">
    <property type="entry name" value="Mur ligase, C-terminal domain"/>
    <property type="match status" value="1"/>
</dbReference>
<comment type="function">
    <text evidence="1 17 18">Cell wall formation. Catalyzes the addition of glutamate to the nucleotide precursor UDP-N-acetylmuramoyl-L-alanine (UMA).</text>
</comment>
<keyword evidence="8 17" id="KW-0436">Ligase</keyword>
<evidence type="ECO:0000256" key="10">
    <source>
        <dbReference type="ARBA" id="ARBA00022840"/>
    </source>
</evidence>
<keyword evidence="22" id="KW-1185">Reference proteome</keyword>
<dbReference type="Gene3D" id="3.40.1190.10">
    <property type="entry name" value="Mur-like, catalytic domain"/>
    <property type="match status" value="1"/>
</dbReference>
<dbReference type="Pfam" id="PF08245">
    <property type="entry name" value="Mur_ligase_M"/>
    <property type="match status" value="1"/>
</dbReference>
<dbReference type="GO" id="GO:0008360">
    <property type="term" value="P:regulation of cell shape"/>
    <property type="evidence" value="ECO:0007669"/>
    <property type="project" value="UniProtKB-KW"/>
</dbReference>
<keyword evidence="11 17" id="KW-0133">Cell shape</keyword>
<dbReference type="GO" id="GO:0008764">
    <property type="term" value="F:UDP-N-acetylmuramoylalanine-D-glutamate ligase activity"/>
    <property type="evidence" value="ECO:0007669"/>
    <property type="project" value="UniProtKB-UniRule"/>
</dbReference>
<evidence type="ECO:0000256" key="7">
    <source>
        <dbReference type="ARBA" id="ARBA00022490"/>
    </source>
</evidence>
<keyword evidence="12 17" id="KW-0573">Peptidoglycan synthesis</keyword>
<dbReference type="SUPFAM" id="SSF53623">
    <property type="entry name" value="MurD-like peptide ligases, catalytic domain"/>
    <property type="match status" value="1"/>
</dbReference>
<dbReference type="Proteomes" id="UP000516046">
    <property type="component" value="Chromosome"/>
</dbReference>
<dbReference type="NCBIfam" id="TIGR01087">
    <property type="entry name" value="murD"/>
    <property type="match status" value="1"/>
</dbReference>
<reference evidence="21 22" key="1">
    <citation type="submission" date="2020-08" db="EMBL/GenBank/DDBJ databases">
        <authorList>
            <person name="Ren C."/>
            <person name="Gu Y."/>
            <person name="Xu Y."/>
        </authorList>
    </citation>
    <scope>NUCLEOTIDE SEQUENCE [LARGE SCALE GENOMIC DNA]</scope>
    <source>
        <strain evidence="21 22">LBM18003</strain>
    </source>
</reference>
<dbReference type="Gene3D" id="3.40.50.720">
    <property type="entry name" value="NAD(P)-binding Rossmann-like Domain"/>
    <property type="match status" value="1"/>
</dbReference>
<protein>
    <recommendedName>
        <fullName evidence="6 17">UDP-N-acetylmuramoylalanine--D-glutamate ligase</fullName>
        <ecNumber evidence="5 17">6.3.2.9</ecNumber>
    </recommendedName>
    <alternativeName>
        <fullName evidence="15 17">D-glutamic acid-adding enzyme</fullName>
    </alternativeName>
    <alternativeName>
        <fullName evidence="14 17">UDP-N-acetylmuramoyl-L-alanyl-D-glutamate synthetase</fullName>
    </alternativeName>
</protein>
<dbReference type="GO" id="GO:0005737">
    <property type="term" value="C:cytoplasm"/>
    <property type="evidence" value="ECO:0007669"/>
    <property type="project" value="UniProtKB-SubCell"/>
</dbReference>
<evidence type="ECO:0000256" key="17">
    <source>
        <dbReference type="HAMAP-Rule" id="MF_00639"/>
    </source>
</evidence>
<evidence type="ECO:0000256" key="18">
    <source>
        <dbReference type="RuleBase" id="RU003664"/>
    </source>
</evidence>
<name>A0A7G9WGW0_9FIRM</name>
<keyword evidence="10 17" id="KW-0067">ATP-binding</keyword>
<dbReference type="Pfam" id="PF02875">
    <property type="entry name" value="Mur_ligase_C"/>
    <property type="match status" value="1"/>
</dbReference>
<dbReference type="GO" id="GO:0051301">
    <property type="term" value="P:cell division"/>
    <property type="evidence" value="ECO:0007669"/>
    <property type="project" value="UniProtKB-KW"/>
</dbReference>
<evidence type="ECO:0000256" key="12">
    <source>
        <dbReference type="ARBA" id="ARBA00022984"/>
    </source>
</evidence>
<sequence>MPIEDFYKEMCSKTVAFCGLGGSNLPLVRRFAKEGACVTARDKRTREQLGDLATELEQLGVKLVLGESYLENLTEEVIFRTPGMPYHLPQLDAARAHGSAVTSEMEVFLDYCPCKVFGVTGSDGKTTTTTILSKILRHAGKTVHVGGNIGTPLLPIIEKIKPEDVVVAELSSFQLISVGHSPQVSIVTNMSPNHLDIHKDMQEYVDAKKNIFLHQNAFGRAVLNLDNDITAGFVPEVRGECLLFSRKQAVKNGCCVNENGTVVFVKNGVVTPILNVNEIKIPGAHNVENYMAAICAVWGYASPEDIRAVATTFTGVEHRAELVRELDGVRWYNDSIATTPSRTVKGMLSLFPQKLILIAGGYDKKIPFEPMGEPVCDHVKTLVLMGVTAPKIEAAVTGAANYRPDAPRIIHVQSLEEAVQVCRKEAVEGDIVAMSPACASFDMFPNYETRGDLFREMVNKL</sequence>
<feature type="binding site" evidence="17">
    <location>
        <begin position="121"/>
        <end position="127"/>
    </location>
    <ligand>
        <name>ATP</name>
        <dbReference type="ChEBI" id="CHEBI:30616"/>
    </ligand>
</feature>